<reference evidence="2 3" key="1">
    <citation type="submission" date="2021-12" db="EMBL/GenBank/DDBJ databases">
        <title>Genome sequence of Kibdelosporangium philippinense ATCC 49844.</title>
        <authorList>
            <person name="Fedorov E.A."/>
            <person name="Omeragic M."/>
            <person name="Shalygina K.F."/>
            <person name="Maclea K.S."/>
        </authorList>
    </citation>
    <scope>NUCLEOTIDE SEQUENCE [LARGE SCALE GENOMIC DNA]</scope>
    <source>
        <strain evidence="2 3">ATCC 49844</strain>
    </source>
</reference>
<organism evidence="2 3">
    <name type="scientific">Kibdelosporangium philippinense</name>
    <dbReference type="NCBI Taxonomy" id="211113"/>
    <lineage>
        <taxon>Bacteria</taxon>
        <taxon>Bacillati</taxon>
        <taxon>Actinomycetota</taxon>
        <taxon>Actinomycetes</taxon>
        <taxon>Pseudonocardiales</taxon>
        <taxon>Pseudonocardiaceae</taxon>
        <taxon>Kibdelosporangium</taxon>
    </lineage>
</organism>
<dbReference type="InterPro" id="IPR036477">
    <property type="entry name" value="Formyl_transf_N_sf"/>
</dbReference>
<dbReference type="InterPro" id="IPR002376">
    <property type="entry name" value="Formyl_transf_N"/>
</dbReference>
<dbReference type="Gene3D" id="3.40.50.12230">
    <property type="match status" value="1"/>
</dbReference>
<feature type="domain" description="Formyl transferase N-terminal" evidence="1">
    <location>
        <begin position="6"/>
        <end position="164"/>
    </location>
</feature>
<dbReference type="PANTHER" id="PTHR11138:SF5">
    <property type="entry name" value="METHIONYL-TRNA FORMYLTRANSFERASE, MITOCHONDRIAL"/>
    <property type="match status" value="1"/>
</dbReference>
<evidence type="ECO:0000259" key="1">
    <source>
        <dbReference type="Pfam" id="PF00551"/>
    </source>
</evidence>
<comment type="caution">
    <text evidence="2">The sequence shown here is derived from an EMBL/GenBank/DDBJ whole genome shotgun (WGS) entry which is preliminary data.</text>
</comment>
<evidence type="ECO:0000313" key="3">
    <source>
        <dbReference type="Proteomes" id="UP001521150"/>
    </source>
</evidence>
<gene>
    <name evidence="2" type="ORF">LWC34_03730</name>
</gene>
<dbReference type="RefSeq" id="WP_233722990.1">
    <property type="nucleotide sequence ID" value="NZ_JAJVCN010000001.1"/>
</dbReference>
<dbReference type="PANTHER" id="PTHR11138">
    <property type="entry name" value="METHIONYL-TRNA FORMYLTRANSFERASE"/>
    <property type="match status" value="1"/>
</dbReference>
<dbReference type="EMBL" id="JAJVCN010000001">
    <property type="protein sequence ID" value="MCE7001945.1"/>
    <property type="molecule type" value="Genomic_DNA"/>
</dbReference>
<name>A0ABS8Z5B1_9PSEU</name>
<dbReference type="Proteomes" id="UP001521150">
    <property type="component" value="Unassembled WGS sequence"/>
</dbReference>
<sequence>MNIFLSGRGAFAVQMAEAFGEAGHSIVGVASPRTRKGHTDDENALSWDRVRAWAYPRQVAWTDAAELRAMHIPDKTEVIVAAHSHAFIGRKTRAKASVAAIGYHPSLLPLHRGRDAIRWTIRDGDRVTGGTVYHLSERTDGGPIAAQEHVLVPRKATAESLWREHLAPLGVRLLLRVVDDLASGRRVEVEQDESLATWEPSLDSAPLFKPELIELPSASSEPVIGDRWALIDH</sequence>
<evidence type="ECO:0000313" key="2">
    <source>
        <dbReference type="EMBL" id="MCE7001945.1"/>
    </source>
</evidence>
<proteinExistence type="predicted"/>
<keyword evidence="3" id="KW-1185">Reference proteome</keyword>
<protein>
    <submittedName>
        <fullName evidence="2">Methionyl-tRNA formyltransferase</fullName>
    </submittedName>
</protein>
<accession>A0ABS8Z5B1</accession>
<dbReference type="SUPFAM" id="SSF53328">
    <property type="entry name" value="Formyltransferase"/>
    <property type="match status" value="1"/>
</dbReference>
<dbReference type="Pfam" id="PF00551">
    <property type="entry name" value="Formyl_trans_N"/>
    <property type="match status" value="1"/>
</dbReference>